<evidence type="ECO:0000313" key="2">
    <source>
        <dbReference type="Proteomes" id="UP000248090"/>
    </source>
</evidence>
<sequence>MSNNDIASRHYNIESFKLEPVVALAKLIKFDSHIPFIRANRESVLPILTGIVLYRQLNRNSQSSVLEQAQALGNREFFGKVSNLIAQNIAQPYWNPWCLSDTELRSFFETNKSVADFLSTWFITIDTPKDAASIAGAIYLVSQKGVTGYLKEAVSNPAVDALFKKISSNALRQTASKGFFVAIMIASVMKKFSESDAEAAKKELLARGLLTADDLG</sequence>
<accession>A0ABX5LQU3</accession>
<reference evidence="1 2" key="1">
    <citation type="submission" date="2015-03" db="EMBL/GenBank/DDBJ databases">
        <authorList>
            <person name="Krishnan R."/>
            <person name="Midha S."/>
            <person name="Patil P.B."/>
            <person name="Rameshkumar N."/>
        </authorList>
    </citation>
    <scope>NUCLEOTIDE SEQUENCE [LARGE SCALE GENOMIC DNA]</scope>
    <source>
        <strain evidence="1 2">L1E11</strain>
    </source>
</reference>
<comment type="caution">
    <text evidence="1">The sequence shown here is derived from an EMBL/GenBank/DDBJ whole genome shotgun (WGS) entry which is preliminary data.</text>
</comment>
<dbReference type="EMBL" id="LAPT01000129">
    <property type="protein sequence ID" value="PXF29044.1"/>
    <property type="molecule type" value="Genomic_DNA"/>
</dbReference>
<organism evidence="1 2">
    <name type="scientific">Pokkaliibacter plantistimulans</name>
    <dbReference type="NCBI Taxonomy" id="1635171"/>
    <lineage>
        <taxon>Bacteria</taxon>
        <taxon>Pseudomonadati</taxon>
        <taxon>Pseudomonadota</taxon>
        <taxon>Gammaproteobacteria</taxon>
        <taxon>Oceanospirillales</taxon>
        <taxon>Balneatrichaceae</taxon>
        <taxon>Pokkaliibacter</taxon>
    </lineage>
</organism>
<name>A0ABX5LQU3_9GAMM</name>
<proteinExistence type="predicted"/>
<keyword evidence="2" id="KW-1185">Reference proteome</keyword>
<protein>
    <submittedName>
        <fullName evidence="1">Uncharacterized protein</fullName>
    </submittedName>
</protein>
<dbReference type="RefSeq" id="WP_207780448.1">
    <property type="nucleotide sequence ID" value="NZ_CP177354.1"/>
</dbReference>
<gene>
    <name evidence="1" type="ORF">WH50_23020</name>
</gene>
<dbReference type="Proteomes" id="UP000248090">
    <property type="component" value="Unassembled WGS sequence"/>
</dbReference>
<evidence type="ECO:0000313" key="1">
    <source>
        <dbReference type="EMBL" id="PXF29044.1"/>
    </source>
</evidence>